<feature type="compositionally biased region" description="Acidic residues" evidence="1">
    <location>
        <begin position="39"/>
        <end position="48"/>
    </location>
</feature>
<evidence type="ECO:0000313" key="2">
    <source>
        <dbReference type="EMBL" id="KNZ45760.1"/>
    </source>
</evidence>
<feature type="region of interest" description="Disordered" evidence="1">
    <location>
        <begin position="123"/>
        <end position="142"/>
    </location>
</feature>
<dbReference type="EMBL" id="LAVV01013300">
    <property type="protein sequence ID" value="KNZ45760.1"/>
    <property type="molecule type" value="Genomic_DNA"/>
</dbReference>
<feature type="compositionally biased region" description="Low complexity" evidence="1">
    <location>
        <begin position="127"/>
        <end position="140"/>
    </location>
</feature>
<gene>
    <name evidence="2" type="ORF">VP01_7825g1</name>
</gene>
<evidence type="ECO:0000313" key="3">
    <source>
        <dbReference type="Proteomes" id="UP000037035"/>
    </source>
</evidence>
<dbReference type="Proteomes" id="UP000037035">
    <property type="component" value="Unassembled WGS sequence"/>
</dbReference>
<protein>
    <submittedName>
        <fullName evidence="2">Uncharacterized protein</fullName>
    </submittedName>
</protein>
<evidence type="ECO:0000256" key="1">
    <source>
        <dbReference type="SAM" id="MobiDB-lite"/>
    </source>
</evidence>
<accession>A0A0L6UD72</accession>
<comment type="caution">
    <text evidence="2">The sequence shown here is derived from an EMBL/GenBank/DDBJ whole genome shotgun (WGS) entry which is preliminary data.</text>
</comment>
<feature type="region of interest" description="Disordered" evidence="1">
    <location>
        <begin position="26"/>
        <end position="48"/>
    </location>
</feature>
<name>A0A0L6UD72_9BASI</name>
<proteinExistence type="predicted"/>
<keyword evidence="3" id="KW-1185">Reference proteome</keyword>
<organism evidence="2 3">
    <name type="scientific">Puccinia sorghi</name>
    <dbReference type="NCBI Taxonomy" id="27349"/>
    <lineage>
        <taxon>Eukaryota</taxon>
        <taxon>Fungi</taxon>
        <taxon>Dikarya</taxon>
        <taxon>Basidiomycota</taxon>
        <taxon>Pucciniomycotina</taxon>
        <taxon>Pucciniomycetes</taxon>
        <taxon>Pucciniales</taxon>
        <taxon>Pucciniaceae</taxon>
        <taxon>Puccinia</taxon>
    </lineage>
</organism>
<sequence length="196" mass="21879">MKISQIKKQEAAPAEVWNHLISIEASQNASTSRRRNQEDLNDPTLDSEDTTNLYMENLYQAHQPNLKHGLRHWYNSGTDGVSISSPPSSLQFVNLSSKKRKINHETSGSNYVGQLLVNLLTSKNKVGSPSPSDGSQSSDSEVGTTAMIDDIASFKLFKSKNITQDHMSRWGLSYGIIAQSRDNVLKYKKSLNHPKF</sequence>
<reference evidence="2 3" key="1">
    <citation type="submission" date="2015-08" db="EMBL/GenBank/DDBJ databases">
        <title>Next Generation Sequencing and Analysis of the Genome of Puccinia sorghi L Schw, the Causal Agent of Maize Common Rust.</title>
        <authorList>
            <person name="Rochi L."/>
            <person name="Burguener G."/>
            <person name="Darino M."/>
            <person name="Turjanski A."/>
            <person name="Kreff E."/>
            <person name="Dieguez M.J."/>
            <person name="Sacco F."/>
        </authorList>
    </citation>
    <scope>NUCLEOTIDE SEQUENCE [LARGE SCALE GENOMIC DNA]</scope>
    <source>
        <strain evidence="2 3">RO10H11247</strain>
    </source>
</reference>
<dbReference type="OrthoDB" id="10659959at2759"/>
<dbReference type="VEuPathDB" id="FungiDB:VP01_7825g1"/>
<dbReference type="AlphaFoldDB" id="A0A0L6UD72"/>